<dbReference type="Pfam" id="PF04525">
    <property type="entry name" value="LOR"/>
    <property type="match status" value="1"/>
</dbReference>
<keyword evidence="3" id="KW-1185">Reference proteome</keyword>
<evidence type="ECO:0000313" key="3">
    <source>
        <dbReference type="Proteomes" id="UP001157006"/>
    </source>
</evidence>
<dbReference type="InterPro" id="IPR025659">
    <property type="entry name" value="Tubby-like_C"/>
</dbReference>
<organism evidence="2 3">
    <name type="scientific">Vicia faba</name>
    <name type="common">Broad bean</name>
    <name type="synonym">Faba vulgaris</name>
    <dbReference type="NCBI Taxonomy" id="3906"/>
    <lineage>
        <taxon>Eukaryota</taxon>
        <taxon>Viridiplantae</taxon>
        <taxon>Streptophyta</taxon>
        <taxon>Embryophyta</taxon>
        <taxon>Tracheophyta</taxon>
        <taxon>Spermatophyta</taxon>
        <taxon>Magnoliopsida</taxon>
        <taxon>eudicotyledons</taxon>
        <taxon>Gunneridae</taxon>
        <taxon>Pentapetalae</taxon>
        <taxon>rosids</taxon>
        <taxon>fabids</taxon>
        <taxon>Fabales</taxon>
        <taxon>Fabaceae</taxon>
        <taxon>Papilionoideae</taxon>
        <taxon>50 kb inversion clade</taxon>
        <taxon>NPAAA clade</taxon>
        <taxon>Hologalegina</taxon>
        <taxon>IRL clade</taxon>
        <taxon>Fabeae</taxon>
        <taxon>Vicia</taxon>
    </lineage>
</organism>
<dbReference type="InterPro" id="IPR038595">
    <property type="entry name" value="LOR_sf"/>
</dbReference>
<dbReference type="PANTHER" id="PTHR31087:SF160">
    <property type="entry name" value="PROTEIN LURP-ONE-RELATED 1-RELATED"/>
    <property type="match status" value="1"/>
</dbReference>
<protein>
    <submittedName>
        <fullName evidence="2">Uncharacterized protein</fullName>
    </submittedName>
</protein>
<proteinExistence type="inferred from homology"/>
<accession>A0AAV0YAW4</accession>
<dbReference type="Gene3D" id="2.40.160.200">
    <property type="entry name" value="LURP1-related"/>
    <property type="match status" value="1"/>
</dbReference>
<dbReference type="AlphaFoldDB" id="A0AAV0YAW4"/>
<name>A0AAV0YAW4_VICFA</name>
<comment type="caution">
    <text evidence="2">The sequence shown here is derived from an EMBL/GenBank/DDBJ whole genome shotgun (WGS) entry which is preliminary data.</text>
</comment>
<dbReference type="EMBL" id="CATIWC010000355">
    <property type="protein sequence ID" value="CAI8583046.1"/>
    <property type="molecule type" value="Genomic_DNA"/>
</dbReference>
<comment type="similarity">
    <text evidence="1">Belongs to the LOR family.</text>
</comment>
<evidence type="ECO:0000256" key="1">
    <source>
        <dbReference type="ARBA" id="ARBA00005437"/>
    </source>
</evidence>
<dbReference type="Proteomes" id="UP001157006">
    <property type="component" value="Unassembled WGS sequence"/>
</dbReference>
<dbReference type="SUPFAM" id="SSF54518">
    <property type="entry name" value="Tubby C-terminal domain-like"/>
    <property type="match status" value="1"/>
</dbReference>
<dbReference type="InterPro" id="IPR007612">
    <property type="entry name" value="LOR"/>
</dbReference>
<gene>
    <name evidence="2" type="ORF">VFH_U009200</name>
</gene>
<evidence type="ECO:0000313" key="2">
    <source>
        <dbReference type="EMBL" id="CAI8583046.1"/>
    </source>
</evidence>
<sequence length="192" mass="21976">MANHPRLSSTAIISHQYRAPATHPIDLIIIKERTRGDNFTVTDINNNVIFTVKSPLVTIVTPRQHRFLYDANRNSILHLRRSLLAADDKWKAYRGESEEPNDLVFTRERSSLMQLRTKLNVFLANNSAQVCDFTVKASLSQLTWKVYLGNSDNLVAQIEKQRGTMFSREKYMVSVAPNMDYAFIVALVVTFD</sequence>
<reference evidence="2 3" key="1">
    <citation type="submission" date="2023-01" db="EMBL/GenBank/DDBJ databases">
        <authorList>
            <person name="Kreplak J."/>
        </authorList>
    </citation>
    <scope>NUCLEOTIDE SEQUENCE [LARGE SCALE GENOMIC DNA]</scope>
</reference>
<dbReference type="PANTHER" id="PTHR31087">
    <property type="match status" value="1"/>
</dbReference>